<proteinExistence type="predicted"/>
<organism evidence="1 2">
    <name type="scientific">Citrus x changshan-huyou</name>
    <dbReference type="NCBI Taxonomy" id="2935761"/>
    <lineage>
        <taxon>Eukaryota</taxon>
        <taxon>Viridiplantae</taxon>
        <taxon>Streptophyta</taxon>
        <taxon>Embryophyta</taxon>
        <taxon>Tracheophyta</taxon>
        <taxon>Spermatophyta</taxon>
        <taxon>Magnoliopsida</taxon>
        <taxon>eudicotyledons</taxon>
        <taxon>Gunneridae</taxon>
        <taxon>Pentapetalae</taxon>
        <taxon>rosids</taxon>
        <taxon>malvids</taxon>
        <taxon>Sapindales</taxon>
        <taxon>Rutaceae</taxon>
        <taxon>Aurantioideae</taxon>
        <taxon>Citrus</taxon>
    </lineage>
</organism>
<comment type="caution">
    <text evidence="1">The sequence shown here is derived from an EMBL/GenBank/DDBJ whole genome shotgun (WGS) entry which is preliminary data.</text>
</comment>
<dbReference type="EMBL" id="JBCGBO010000005">
    <property type="protein sequence ID" value="KAK9199569.1"/>
    <property type="molecule type" value="Genomic_DNA"/>
</dbReference>
<evidence type="ECO:0000313" key="2">
    <source>
        <dbReference type="Proteomes" id="UP001428341"/>
    </source>
</evidence>
<keyword evidence="2" id="KW-1185">Reference proteome</keyword>
<name>A0AAP0M6C3_9ROSI</name>
<evidence type="ECO:0000313" key="1">
    <source>
        <dbReference type="EMBL" id="KAK9199569.1"/>
    </source>
</evidence>
<gene>
    <name evidence="1" type="ORF">WN944_014761</name>
</gene>
<dbReference type="Proteomes" id="UP001428341">
    <property type="component" value="Unassembled WGS sequence"/>
</dbReference>
<dbReference type="AlphaFoldDB" id="A0AAP0M6C3"/>
<reference evidence="1 2" key="1">
    <citation type="submission" date="2024-05" db="EMBL/GenBank/DDBJ databases">
        <title>Haplotype-resolved chromosome-level genome assembly of Huyou (Citrus changshanensis).</title>
        <authorList>
            <person name="Miao C."/>
            <person name="Chen W."/>
            <person name="Wu Y."/>
            <person name="Wang L."/>
            <person name="Zhao S."/>
            <person name="Grierson D."/>
            <person name="Xu C."/>
            <person name="Chen K."/>
        </authorList>
    </citation>
    <scope>NUCLEOTIDE SEQUENCE [LARGE SCALE GENOMIC DNA]</scope>
    <source>
        <strain evidence="1">01-14</strain>
        <tissue evidence="1">Leaf</tissue>
    </source>
</reference>
<accession>A0AAP0M6C3</accession>
<sequence>MGVFLVWERWVKERLLGEKRERVTCKWNPRVFCVCGVNYVKRNLALTVVIFVNFLNKIRLKAETCRRWKPLLSKEVAMEASKTMKRDRGDVGNIVY</sequence>
<protein>
    <submittedName>
        <fullName evidence="1">Uncharacterized protein</fullName>
    </submittedName>
</protein>